<proteinExistence type="predicted"/>
<dbReference type="Proteomes" id="UP000825935">
    <property type="component" value="Chromosome 15"/>
</dbReference>
<reference evidence="2" key="1">
    <citation type="submission" date="2021-08" db="EMBL/GenBank/DDBJ databases">
        <title>WGS assembly of Ceratopteris richardii.</title>
        <authorList>
            <person name="Marchant D.B."/>
            <person name="Chen G."/>
            <person name="Jenkins J."/>
            <person name="Shu S."/>
            <person name="Leebens-Mack J."/>
            <person name="Grimwood J."/>
            <person name="Schmutz J."/>
            <person name="Soltis P."/>
            <person name="Soltis D."/>
            <person name="Chen Z.-H."/>
        </authorList>
    </citation>
    <scope>NUCLEOTIDE SEQUENCE</scope>
    <source>
        <strain evidence="2">Whitten #5841</strain>
        <tissue evidence="2">Leaf</tissue>
    </source>
</reference>
<dbReference type="OMA" id="MFIDINE"/>
<dbReference type="EMBL" id="CM035420">
    <property type="protein sequence ID" value="KAH7404339.1"/>
    <property type="molecule type" value="Genomic_DNA"/>
</dbReference>
<dbReference type="PANTHER" id="PTHR33223">
    <property type="entry name" value="CCHC-TYPE DOMAIN-CONTAINING PROTEIN"/>
    <property type="match status" value="1"/>
</dbReference>
<evidence type="ECO:0000259" key="1">
    <source>
        <dbReference type="Pfam" id="PF03732"/>
    </source>
</evidence>
<name>A0A8T2T5Y6_CERRI</name>
<evidence type="ECO:0000313" key="2">
    <source>
        <dbReference type="EMBL" id="KAH7404339.1"/>
    </source>
</evidence>
<comment type="caution">
    <text evidence="2">The sequence shown here is derived from an EMBL/GenBank/DDBJ whole genome shotgun (WGS) entry which is preliminary data.</text>
</comment>
<organism evidence="2 3">
    <name type="scientific">Ceratopteris richardii</name>
    <name type="common">Triangle waterfern</name>
    <dbReference type="NCBI Taxonomy" id="49495"/>
    <lineage>
        <taxon>Eukaryota</taxon>
        <taxon>Viridiplantae</taxon>
        <taxon>Streptophyta</taxon>
        <taxon>Embryophyta</taxon>
        <taxon>Tracheophyta</taxon>
        <taxon>Polypodiopsida</taxon>
        <taxon>Polypodiidae</taxon>
        <taxon>Polypodiales</taxon>
        <taxon>Pteridineae</taxon>
        <taxon>Pteridaceae</taxon>
        <taxon>Parkerioideae</taxon>
        <taxon>Ceratopteris</taxon>
    </lineage>
</organism>
<dbReference type="OrthoDB" id="6086417at2759"/>
<protein>
    <recommendedName>
        <fullName evidence="1">Retrotransposon gag domain-containing protein</fullName>
    </recommendedName>
</protein>
<dbReference type="PANTHER" id="PTHR33223:SF6">
    <property type="entry name" value="CCHC-TYPE DOMAIN-CONTAINING PROTEIN"/>
    <property type="match status" value="1"/>
</dbReference>
<sequence>MAHRHATPLGDFPCFLGTSDEDLDGHVQLFEVICGAHEIVEDRKKLRIFPTTLRGDASEWYANLGMHKRTTYDDLKTNFLRKFRGLGFEEKLAEELEHLRQGPNKSIDKYIDRMNTIVRKLGNSAPDAETLKRRFLVGLHDEKVEQYIRLKRRASLDEKKHAARAWEEVQSMLRLYRDGLSLHSRSIEESKESTMFIDINEKKEEYRSKVQSKPRRKIIVNQGVPTEERVEMKSSRSKNRCINLGEGKNRQNSIKRKRREIRCSHNGSGVARTKKFSKWVNSLYEEIDRDHKGVAKCEQECHDPHDVDSNLEKQTLRYMWLCRMNPCFEKDDHFEADEHL</sequence>
<keyword evidence="3" id="KW-1185">Reference proteome</keyword>
<gene>
    <name evidence="2" type="ORF">KP509_15G021400</name>
</gene>
<accession>A0A8T2T5Y6</accession>
<feature type="domain" description="Retrotransposon gag" evidence="1">
    <location>
        <begin position="47"/>
        <end position="140"/>
    </location>
</feature>
<dbReference type="AlphaFoldDB" id="A0A8T2T5Y6"/>
<dbReference type="InterPro" id="IPR005162">
    <property type="entry name" value="Retrotrans_gag_dom"/>
</dbReference>
<dbReference type="Pfam" id="PF03732">
    <property type="entry name" value="Retrotrans_gag"/>
    <property type="match status" value="1"/>
</dbReference>
<evidence type="ECO:0000313" key="3">
    <source>
        <dbReference type="Proteomes" id="UP000825935"/>
    </source>
</evidence>